<dbReference type="EMBL" id="CP034458">
    <property type="protein sequence ID" value="QBM88211.1"/>
    <property type="molecule type" value="Genomic_DNA"/>
</dbReference>
<evidence type="ECO:0000259" key="2">
    <source>
        <dbReference type="Pfam" id="PF03732"/>
    </source>
</evidence>
<dbReference type="Pfam" id="PF03732">
    <property type="entry name" value="Retrotrans_gag"/>
    <property type="match status" value="1"/>
</dbReference>
<gene>
    <name evidence="3" type="ORF">METSCH_C01760</name>
</gene>
<evidence type="ECO:0000313" key="3">
    <source>
        <dbReference type="EMBL" id="QBM88211.1"/>
    </source>
</evidence>
<protein>
    <recommendedName>
        <fullName evidence="2">Retrotransposon gag domain-containing protein</fullName>
    </recommendedName>
</protein>
<keyword evidence="4" id="KW-1185">Reference proteome</keyword>
<feature type="domain" description="Retrotransposon gag" evidence="2">
    <location>
        <begin position="91"/>
        <end position="158"/>
    </location>
</feature>
<sequence>MAPSNTTPPKILSTDSRKCSPKNAGCYRFEADFELLWDWPSRAVAWLAMMEQQVRMRENIVTEKQKYTFYTSRLGYGPALRLAWAQKLGHVTDFRTFVAWFKDRYIDFIEQNRLVVRYENVRQTASVHQYILDFERVHRANCQLVPLERVVAIFCKNLRNRDMAQQIEARFSLEMDLEDVMIMAKFCAGERHNDRPSPDTTPMRDYVCMPETPN</sequence>
<organism evidence="3 4">
    <name type="scientific">Metschnikowia aff. pulcherrima</name>
    <dbReference type="NCBI Taxonomy" id="2163413"/>
    <lineage>
        <taxon>Eukaryota</taxon>
        <taxon>Fungi</taxon>
        <taxon>Dikarya</taxon>
        <taxon>Ascomycota</taxon>
        <taxon>Saccharomycotina</taxon>
        <taxon>Pichiomycetes</taxon>
        <taxon>Metschnikowiaceae</taxon>
        <taxon>Metschnikowia</taxon>
    </lineage>
</organism>
<accession>A0A4P6XQR3</accession>
<reference evidence="4" key="1">
    <citation type="submission" date="2019-03" db="EMBL/GenBank/DDBJ databases">
        <title>Snf2 controls pulcherriminic acid biosynthesis and connects pigmentation and antifungal activity of the yeast Metschnikowia pulcherrima.</title>
        <authorList>
            <person name="Gore-Lloyd D."/>
            <person name="Sumann I."/>
            <person name="Brachmann A.O."/>
            <person name="Schneeberger K."/>
            <person name="Ortiz-Merino R.A."/>
            <person name="Moreno-Beltran M."/>
            <person name="Schlaefli M."/>
            <person name="Kirner P."/>
            <person name="Santos Kron A."/>
            <person name="Wolfe K.H."/>
            <person name="Piel J."/>
            <person name="Ahrens C.H."/>
            <person name="Henk D."/>
            <person name="Freimoser F.M."/>
        </authorList>
    </citation>
    <scope>NUCLEOTIDE SEQUENCE [LARGE SCALE GENOMIC DNA]</scope>
    <source>
        <strain evidence="4">APC 1.2</strain>
    </source>
</reference>
<dbReference type="AlphaFoldDB" id="A0A4P6XQR3"/>
<proteinExistence type="predicted"/>
<dbReference type="InterPro" id="IPR005162">
    <property type="entry name" value="Retrotrans_gag_dom"/>
</dbReference>
<evidence type="ECO:0000256" key="1">
    <source>
        <dbReference type="SAM" id="MobiDB-lite"/>
    </source>
</evidence>
<name>A0A4P6XQR3_9ASCO</name>
<evidence type="ECO:0000313" key="4">
    <source>
        <dbReference type="Proteomes" id="UP000292447"/>
    </source>
</evidence>
<feature type="region of interest" description="Disordered" evidence="1">
    <location>
        <begin position="192"/>
        <end position="214"/>
    </location>
</feature>
<dbReference type="Proteomes" id="UP000292447">
    <property type="component" value="Chromosome III"/>
</dbReference>